<proteinExistence type="predicted"/>
<keyword evidence="4" id="KW-1185">Reference proteome</keyword>
<dbReference type="EMBL" id="JBHRSP010000010">
    <property type="protein sequence ID" value="MFC3072667.1"/>
    <property type="molecule type" value="Genomic_DNA"/>
</dbReference>
<sequence length="1204" mass="127629">MADKNFARSGAAGNDFLADDDPLSELARLVGYEPRPVQPVVTPLVEPVQPVERHANPVLALEDELMRAFEQYDAPRRRAAVEPVLPPEPENRPVEPVFEAPAPEAEDRDAVLDAVPDRDEAHAPALSREYEEDYRERAPEYDTGLLLADEVEGVADEVPAVDPVPVSEPLGRHIEPAFEAFAPEVDHRDADAAPGYGEAHAPARSHEHEEDYREPAPEYDAGLLLADEVEGAVDEVPAVDPVPVSEPVGRHAEPVFEAFAPEVEHRDAVLDTVPGYDEAYVPALSRDDEENYREPAPEYDAGPLLADEVESVADEVPAVDPLPVSEPVGRHAEPAFEAFAPEVEHRDADAAPGYDEAYAPALSREHEEDYRERAPEYDAGLLLADEVESAVDEVPAVEAGHPGHAFAERLEPRFEVSEPLVETVEDEVPSLGAAQEPVFLGLQPADDGVPDIGADLERELELSIGEGFAAAMTPGPDVPAGEAAWLDEPPADAEPFLAAEPAYAEAAPQFLAELPREAPEEHARARAEAEAQWQADAEPAFEPEPAYAVETVARGGGYDHDELLAEVERFPVPEARSPLSGVTPVADATLRAASIFSRATPVVHREPVRREPEAEPVVAGAPEPAEAEPEIDFDNFELDLADIDLDLDPAELMVDPFPQAAEAEAPVEEEKPAPVVAVPVSTYTAPQPVAAETADGALPFDPTMIAETDEGVTPVTELDVPQLPVIEKEKPPVHHADYDFDIDAEMAQLFAAPDGKPAEDAASAAHPAAHIAEVDDFERALEEDFRRSLSEPERMAIPVDPGPADGLYAGDGYDEVPPAARRGLLIAASLAGLLLVGGGGVYAWMSLGGGVVGSGEPRVILADKEPVKIVPEEKGGKTVPNQDKAVYDRVAGNTDATPQQDQLVTTTEEPVDVVQRTLTPETLPFDGPAEDDGPVAEDDEGRLLPGVDEPATAGAEDGRTPLVSPRKVKTMIVKPDGTLVAREVDAPETEVAAAEAAPIDAKATATTAGAAAEAVATVDETARLAADADASLRAEQEAAEAEPRSALAEVADIEVEDTAPVRVVKTTTVGKTDGKAPVPETRPVDQPVTVVGTVTENGNLAATPAADATPTATSGETQVAAVSPGGYVVQIASLPSEAEAQKSYNTLSAKFASVIGGRGVDIRKAEIPNKGTYYRVRIPAGSREEANSLCNRYKSAGGSCLVTR</sequence>
<feature type="region of interest" description="Disordered" evidence="1">
    <location>
        <begin position="919"/>
        <end position="963"/>
    </location>
</feature>
<evidence type="ECO:0000259" key="2">
    <source>
        <dbReference type="PROSITE" id="PS51724"/>
    </source>
</evidence>
<dbReference type="PROSITE" id="PS51724">
    <property type="entry name" value="SPOR"/>
    <property type="match status" value="1"/>
</dbReference>
<dbReference type="Gene3D" id="3.30.70.1070">
    <property type="entry name" value="Sporulation related repeat"/>
    <property type="match status" value="1"/>
</dbReference>
<feature type="region of interest" description="Disordered" evidence="1">
    <location>
        <begin position="606"/>
        <end position="625"/>
    </location>
</feature>
<dbReference type="SUPFAM" id="SSF110997">
    <property type="entry name" value="Sporulation related repeat"/>
    <property type="match status" value="1"/>
</dbReference>
<feature type="region of interest" description="Disordered" evidence="1">
    <location>
        <begin position="82"/>
        <end position="137"/>
    </location>
</feature>
<dbReference type="InterPro" id="IPR007730">
    <property type="entry name" value="SPOR-like_dom"/>
</dbReference>
<protein>
    <submittedName>
        <fullName evidence="3">SPOR domain-containing protein</fullName>
    </submittedName>
</protein>
<feature type="compositionally biased region" description="Low complexity" evidence="1">
    <location>
        <begin position="615"/>
        <end position="624"/>
    </location>
</feature>
<feature type="domain" description="SPOR" evidence="2">
    <location>
        <begin position="1121"/>
        <end position="1204"/>
    </location>
</feature>
<dbReference type="Proteomes" id="UP001595377">
    <property type="component" value="Unassembled WGS sequence"/>
</dbReference>
<organism evidence="3 4">
    <name type="scientific">Shinella pollutisoli</name>
    <dbReference type="NCBI Taxonomy" id="2250594"/>
    <lineage>
        <taxon>Bacteria</taxon>
        <taxon>Pseudomonadati</taxon>
        <taxon>Pseudomonadota</taxon>
        <taxon>Alphaproteobacteria</taxon>
        <taxon>Hyphomicrobiales</taxon>
        <taxon>Rhizobiaceae</taxon>
        <taxon>Shinella</taxon>
    </lineage>
</organism>
<feature type="compositionally biased region" description="Acidic residues" evidence="1">
    <location>
        <begin position="928"/>
        <end position="940"/>
    </location>
</feature>
<feature type="region of interest" description="Disordered" evidence="1">
    <location>
        <begin position="1"/>
        <end position="20"/>
    </location>
</feature>
<reference evidence="4" key="1">
    <citation type="journal article" date="2019" name="Int. J. Syst. Evol. Microbiol.">
        <title>The Global Catalogue of Microorganisms (GCM) 10K type strain sequencing project: providing services to taxonomists for standard genome sequencing and annotation.</title>
        <authorList>
            <consortium name="The Broad Institute Genomics Platform"/>
            <consortium name="The Broad Institute Genome Sequencing Center for Infectious Disease"/>
            <person name="Wu L."/>
            <person name="Ma J."/>
        </authorList>
    </citation>
    <scope>NUCLEOTIDE SEQUENCE [LARGE SCALE GENOMIC DNA]</scope>
    <source>
        <strain evidence="4">KCTC 52677</strain>
    </source>
</reference>
<evidence type="ECO:0000313" key="4">
    <source>
        <dbReference type="Proteomes" id="UP001595377"/>
    </source>
</evidence>
<dbReference type="InterPro" id="IPR036680">
    <property type="entry name" value="SPOR-like_sf"/>
</dbReference>
<accession>A0ABV7DEF5</accession>
<dbReference type="Pfam" id="PF05036">
    <property type="entry name" value="SPOR"/>
    <property type="match status" value="1"/>
</dbReference>
<feature type="compositionally biased region" description="Basic and acidic residues" evidence="1">
    <location>
        <begin position="108"/>
        <end position="122"/>
    </location>
</feature>
<comment type="caution">
    <text evidence="3">The sequence shown here is derived from an EMBL/GenBank/DDBJ whole genome shotgun (WGS) entry which is preliminary data.</text>
</comment>
<feature type="compositionally biased region" description="Low complexity" evidence="1">
    <location>
        <begin position="94"/>
        <end position="103"/>
    </location>
</feature>
<evidence type="ECO:0000313" key="3">
    <source>
        <dbReference type="EMBL" id="MFC3072667.1"/>
    </source>
</evidence>
<dbReference type="RefSeq" id="WP_257315735.1">
    <property type="nucleotide sequence ID" value="NZ_JANFDG010000014.1"/>
</dbReference>
<evidence type="ECO:0000256" key="1">
    <source>
        <dbReference type="SAM" id="MobiDB-lite"/>
    </source>
</evidence>
<name>A0ABV7DEF5_9HYPH</name>
<gene>
    <name evidence="3" type="ORF">ACFOHH_06060</name>
</gene>